<dbReference type="NCBIfam" id="TIGR00116">
    <property type="entry name" value="tsf"/>
    <property type="match status" value="1"/>
</dbReference>
<dbReference type="InterPro" id="IPR018101">
    <property type="entry name" value="Transl_elong_Ts_CS"/>
</dbReference>
<keyword evidence="3" id="KW-0648">Protein biosynthesis</keyword>
<dbReference type="SUPFAM" id="SSF54713">
    <property type="entry name" value="Elongation factor Ts (EF-Ts), dimerisation domain"/>
    <property type="match status" value="1"/>
</dbReference>
<dbReference type="PANTHER" id="PTHR11741">
    <property type="entry name" value="ELONGATION FACTOR TS"/>
    <property type="match status" value="1"/>
</dbReference>
<evidence type="ECO:0000313" key="5">
    <source>
        <dbReference type="EMBL" id="GAG42975.1"/>
    </source>
</evidence>
<dbReference type="InterPro" id="IPR036402">
    <property type="entry name" value="EF-Ts_dimer_sf"/>
</dbReference>
<dbReference type="Gene3D" id="3.30.479.20">
    <property type="entry name" value="Elongation factor Ts, dimerisation domain"/>
    <property type="match status" value="1"/>
</dbReference>
<evidence type="ECO:0000256" key="3">
    <source>
        <dbReference type="ARBA" id="ARBA00022917"/>
    </source>
</evidence>
<evidence type="ECO:0000256" key="1">
    <source>
        <dbReference type="ARBA" id="ARBA00005532"/>
    </source>
</evidence>
<dbReference type="InterPro" id="IPR001816">
    <property type="entry name" value="Transl_elong_EFTs/EF1B"/>
</dbReference>
<dbReference type="GO" id="GO:0003746">
    <property type="term" value="F:translation elongation factor activity"/>
    <property type="evidence" value="ECO:0007669"/>
    <property type="project" value="UniProtKB-KW"/>
</dbReference>
<dbReference type="InterPro" id="IPR014039">
    <property type="entry name" value="Transl_elong_EFTs/EF1B_dimer"/>
</dbReference>
<gene>
    <name evidence="5" type="ORF">S01H1_79752</name>
</gene>
<comment type="similarity">
    <text evidence="1">Belongs to the EF-Ts family.</text>
</comment>
<dbReference type="FunFam" id="1.10.8.10:FF:000001">
    <property type="entry name" value="Elongation factor Ts"/>
    <property type="match status" value="1"/>
</dbReference>
<keyword evidence="2" id="KW-0251">Elongation factor</keyword>
<dbReference type="EMBL" id="BARS01053793">
    <property type="protein sequence ID" value="GAG42975.1"/>
    <property type="molecule type" value="Genomic_DNA"/>
</dbReference>
<evidence type="ECO:0000256" key="2">
    <source>
        <dbReference type="ARBA" id="ARBA00022768"/>
    </source>
</evidence>
<evidence type="ECO:0000259" key="4">
    <source>
        <dbReference type="Pfam" id="PF00889"/>
    </source>
</evidence>
<name>X0XIK8_9ZZZZ</name>
<dbReference type="SUPFAM" id="SSF46934">
    <property type="entry name" value="UBA-like"/>
    <property type="match status" value="1"/>
</dbReference>
<feature type="domain" description="Translation elongation factor EFTs/EF1B dimerisation" evidence="4">
    <location>
        <begin position="93"/>
        <end position="143"/>
    </location>
</feature>
<accession>X0XIK8</accession>
<sequence>MEIKPELVKELRIKSSAGMMDCKKALLESKGDIVKAEGILREKGLAQASKKAFRVTREGIIESYIHHGSKIGVMLEVNCETDFVARNEVFKSLVHDIALHIAAADPSYVSIDEVPTDETEKEKEIYRKQALNDGKPENIVEKI</sequence>
<protein>
    <recommendedName>
        <fullName evidence="4">Translation elongation factor EFTs/EF1B dimerisation domain-containing protein</fullName>
    </recommendedName>
</protein>
<organism evidence="5">
    <name type="scientific">marine sediment metagenome</name>
    <dbReference type="NCBI Taxonomy" id="412755"/>
    <lineage>
        <taxon>unclassified sequences</taxon>
        <taxon>metagenomes</taxon>
        <taxon>ecological metagenomes</taxon>
    </lineage>
</organism>
<dbReference type="Pfam" id="PF00889">
    <property type="entry name" value="EF_TS"/>
    <property type="match status" value="1"/>
</dbReference>
<proteinExistence type="inferred from homology"/>
<dbReference type="Gene3D" id="1.10.8.10">
    <property type="entry name" value="DNA helicase RuvA subunit, C-terminal domain"/>
    <property type="match status" value="1"/>
</dbReference>
<dbReference type="PANTHER" id="PTHR11741:SF0">
    <property type="entry name" value="ELONGATION FACTOR TS, MITOCHONDRIAL"/>
    <property type="match status" value="1"/>
</dbReference>
<comment type="caution">
    <text evidence="5">The sequence shown here is derived from an EMBL/GenBank/DDBJ whole genome shotgun (WGS) entry which is preliminary data.</text>
</comment>
<dbReference type="PROSITE" id="PS01126">
    <property type="entry name" value="EF_TS_1"/>
    <property type="match status" value="1"/>
</dbReference>
<dbReference type="HAMAP" id="MF_00050">
    <property type="entry name" value="EF_Ts"/>
    <property type="match status" value="1"/>
</dbReference>
<dbReference type="AlphaFoldDB" id="X0XIK8"/>
<dbReference type="InterPro" id="IPR009060">
    <property type="entry name" value="UBA-like_sf"/>
</dbReference>
<feature type="non-terminal residue" evidence="5">
    <location>
        <position position="143"/>
    </location>
</feature>
<dbReference type="PROSITE" id="PS01127">
    <property type="entry name" value="EF_TS_2"/>
    <property type="match status" value="1"/>
</dbReference>
<dbReference type="CDD" id="cd14275">
    <property type="entry name" value="UBA_EF-Ts"/>
    <property type="match status" value="1"/>
</dbReference>
<reference evidence="5" key="1">
    <citation type="journal article" date="2014" name="Front. Microbiol.">
        <title>High frequency of phylogenetically diverse reductive dehalogenase-homologous genes in deep subseafloor sedimentary metagenomes.</title>
        <authorList>
            <person name="Kawai M."/>
            <person name="Futagami T."/>
            <person name="Toyoda A."/>
            <person name="Takaki Y."/>
            <person name="Nishi S."/>
            <person name="Hori S."/>
            <person name="Arai W."/>
            <person name="Tsubouchi T."/>
            <person name="Morono Y."/>
            <person name="Uchiyama I."/>
            <person name="Ito T."/>
            <person name="Fujiyama A."/>
            <person name="Inagaki F."/>
            <person name="Takami H."/>
        </authorList>
    </citation>
    <scope>NUCLEOTIDE SEQUENCE</scope>
    <source>
        <strain evidence="5">Expedition CK06-06</strain>
    </source>
</reference>